<feature type="compositionally biased region" description="Polar residues" evidence="1">
    <location>
        <begin position="1120"/>
        <end position="1134"/>
    </location>
</feature>
<name>A0A7C7ZDR9_9ARCH</name>
<evidence type="ECO:0000313" key="3">
    <source>
        <dbReference type="EMBL" id="HIG63356.1"/>
    </source>
</evidence>
<dbReference type="Gene3D" id="2.60.120.260">
    <property type="entry name" value="Galactose-binding domain-like"/>
    <property type="match status" value="2"/>
</dbReference>
<feature type="region of interest" description="Disordered" evidence="1">
    <location>
        <begin position="1346"/>
        <end position="1371"/>
    </location>
</feature>
<dbReference type="SUPFAM" id="SSF50939">
    <property type="entry name" value="Sialidases"/>
    <property type="match status" value="1"/>
</dbReference>
<dbReference type="PANTHER" id="PTHR39198:SF1">
    <property type="entry name" value="ALPHA-GALACTOSIDASE NEW3 DOMAIN-CONTAINING PROTEIN"/>
    <property type="match status" value="1"/>
</dbReference>
<comment type="caution">
    <text evidence="3">The sequence shown here is derived from an EMBL/GenBank/DDBJ whole genome shotgun (WGS) entry which is preliminary data.</text>
</comment>
<evidence type="ECO:0000313" key="4">
    <source>
        <dbReference type="Proteomes" id="UP000589516"/>
    </source>
</evidence>
<dbReference type="PANTHER" id="PTHR39198">
    <property type="entry name" value="HYPOTHETICAL MEMBRANE PROTEIN, CONSERVED"/>
    <property type="match status" value="1"/>
</dbReference>
<dbReference type="Proteomes" id="UP000589516">
    <property type="component" value="Unassembled WGS sequence"/>
</dbReference>
<accession>A0A7C7ZDR9</accession>
<dbReference type="Gene3D" id="2.60.40.10">
    <property type="entry name" value="Immunoglobulins"/>
    <property type="match status" value="6"/>
</dbReference>
<organism evidence="3 4">
    <name type="scientific">Marine Group III euryarchaeote</name>
    <dbReference type="NCBI Taxonomy" id="2173149"/>
    <lineage>
        <taxon>Archaea</taxon>
        <taxon>Methanobacteriati</taxon>
        <taxon>Thermoplasmatota</taxon>
        <taxon>Thermoplasmata</taxon>
        <taxon>Candidatus Thermoprofundales</taxon>
    </lineage>
</organism>
<evidence type="ECO:0000256" key="1">
    <source>
        <dbReference type="SAM" id="MobiDB-lite"/>
    </source>
</evidence>
<feature type="region of interest" description="Disordered" evidence="1">
    <location>
        <begin position="1119"/>
        <end position="1140"/>
    </location>
</feature>
<dbReference type="EMBL" id="DUAV01000021">
    <property type="protein sequence ID" value="HIG63356.1"/>
    <property type="molecule type" value="Genomic_DNA"/>
</dbReference>
<feature type="domain" description="CARDB" evidence="2">
    <location>
        <begin position="374"/>
        <end position="448"/>
    </location>
</feature>
<reference evidence="4" key="1">
    <citation type="journal article" date="2019" name="bioRxiv">
        <title>Genome diversification in globally distributed novel marine Proteobacteria is linked to environmental adaptation.</title>
        <authorList>
            <person name="Zhou Z."/>
            <person name="Tran P.Q."/>
            <person name="Kieft K."/>
            <person name="Anantharaman K."/>
        </authorList>
    </citation>
    <scope>NUCLEOTIDE SEQUENCE [LARGE SCALE GENOMIC DNA]</scope>
</reference>
<feature type="domain" description="CARDB" evidence="2">
    <location>
        <begin position="922"/>
        <end position="1007"/>
    </location>
</feature>
<dbReference type="Pfam" id="PF07705">
    <property type="entry name" value="CARDB"/>
    <property type="match status" value="3"/>
</dbReference>
<protein>
    <recommendedName>
        <fullName evidence="2">CARDB domain-containing protein</fullName>
    </recommendedName>
</protein>
<dbReference type="InterPro" id="IPR011635">
    <property type="entry name" value="CARDB"/>
</dbReference>
<evidence type="ECO:0000259" key="2">
    <source>
        <dbReference type="Pfam" id="PF07705"/>
    </source>
</evidence>
<dbReference type="InterPro" id="IPR013783">
    <property type="entry name" value="Ig-like_fold"/>
</dbReference>
<sequence>MSRKSFTFLLALLMLLPPVQGDENDPDLTIEDISFSDDSPAGGDEIMITAEVANDGGATGLQSVTANVTFYWDSNFIGQDMVTIPGGQSTDASVEWTAVGGTHNITAIVDEENEVQESNEDNNQRSESITVTYPSIAVIDDDGGENNGGTRVDVDGYYTDALDSLELTYDLLRVDSGDDGPDADTLANYGLVIWFVGSDLSTTFTQNDQDAMAQFLDDGGTAWVTGHDILWDLNTATGSRSEGDWEYDYLGVGYVDHDNGTADPVGGVQDDPVTDEADYDTDDSLFFDYGDDLAPRGDFYGIFNTTSGTLWSGLRTEEGYGMVFLAFEFAYIASTDDRADLADRIVEYLLEELEHDVSLSRFNSPRDGDTIEPDVTQVINVTVRNRGSEDESNVQVNLDINCRNSSANDHSDSETISSLPAGATTTVTFDWDVPEEEDYVYDIEAEAYISSDEKRTNDKHSITVDTYVLHNLALEAARATPRLGESDEERTLSVKVENSGDVTLTRDVRGLVFEGNEELWDGDTQEVTLGPGENTTLEWDWTPDGYGTFTFRAQLEQEDEDSNDDVVTGELRAVDIEFRDNFESGRNGWSDYRPISNAWHLIDTDDDENREAYSPTHSLWVGDEGKGDGEYDDNWDYSVFTDQDIMLGAGSELVIQHWYSMESSWDGGNVQITTDGGESWTVIHPNGGYPDDAVVGLDNQPGFTGSSDDWEEARFDLVNFSGEDVRFRFRFGSDSSVNSYEGWYLDDIEVSGSDGTFSDDLEDGDGKWNFSGENSEWSLDDARAVSGSHAWRLGNPETGTYSPGLNDSLESPTIDLGDGSEKGVAIMAWFAVDGPYDEFYLEVNVSGEWEMLESGPSDDGDYSSDYDEADSEGWLYLESDLSNYDGDVTLRLRFTSDTFSELEGLYIDDFTVFSMPQLQDDVGVRDIDAPDEAGPGEAVDFSADVYNFGANDQSNVDVRATVTRDSDGNEVYNQTRTISQLDSGENATIEWTWQGGDNGSYTIRAEALLDDDERPGNDAKEHVIDVRESAWAVALAVEEAVKNILSGESTFFNFTATNQGDQGGYYDVTTEGDDDNWFAVPLDELIYISAGGSTDFEVTVIVPTQEATGTTRDFTVTVTSQDDPSASDSENITGSADYRQGSDGDSVLLVDANFGHNNGYNHYYQTDEIDRRLKLALQDYFGEGEARGYDVYTLPYDSSAGDYGELAPYPEVGLLTQYDIVVWTQGEHHQRDLDAWRDTIGGYLDSGDGGLWLIGSNYLTALNSSDGYREPGDFEYDYLMVERIDNDRETPDPLVGASDDEVFDGAEFSSSDRTIYSSSYSDWVIPRSIATGGIYADAGSWWHVSDNSEATGDPEREASSPTHALWVGDGDKDTGEYDDNWDEVLLTRDSYELGVDGQLNFQNWYSTENGYDGGNVQISTDGGGTWEVIDPAEEYPDDSVIGLDNEPGYTGSSDGWVSASFSLSEYANEEVTFKFRFGSDSSASSYEGWYIDDVELQDASGVLFSDDLESGGDNWVFGASSGYNLTLRYEGDYQLMLSPFTFAFLDDERERSDIVERVLDWLFTAAAAHDVGTRLLDVPSEGDENTTVEFSSTIRNYGSEDQSSFTVRAQALLDGDVIWSDTQTVGFLAAGDEVELTWSWEDGGPTSEYVIGVETELAGDENTNNDRREADFEAVMLHAPAISAVSDSKEGEPGQTLTFKVTLRNDATGRDKLSLSLSGTAADWGELQISAVTLNSGAERDVDVDVALPEDASDGEYELVVEVSAGDIIVTQELTVVVTDDPTEYGVTLELEPQYIELLAGKSADFSVTVTNDGDASDTFELEAVGDRPEWVSFDAAQVSLAAGGFIEVDGTLAVPDDALDDRYLLGVRAISQGDDSTSDEQDLTVDVVGRQHDLQFRLVTGEPTRVDVGPGETASFNFSLENRGNSADTFTVSFGDTAADWAAAAPAEVTLDPEQETTITVTVAVPTGAALGEYRLGVIATADDGQTDQRRTLTLEVEVPVTETHSLELCFTMPSGDCLSQRALEVAVEQGEIQTGAYGFRVTNNGNSDAEISLTLTLPSGSTDWQASFTDGGGNRWYVRLDPDTADYPLQLTPGGQMDWGALVINNHKLAAGGSYAFTLTAEVVGQPGTAQQLSVTVTVTEPDAPPPTDEEGGGLSAPSLLAVLLLLGGVALRRRR</sequence>
<gene>
    <name evidence="3" type="ORF">EYQ16_02415</name>
</gene>
<feature type="domain" description="CARDB" evidence="2">
    <location>
        <begin position="26"/>
        <end position="126"/>
    </location>
</feature>
<proteinExistence type="predicted"/>
<dbReference type="InterPro" id="IPR036278">
    <property type="entry name" value="Sialidase_sf"/>
</dbReference>
<dbReference type="Pfam" id="PF20773">
    <property type="entry name" value="InhA-like_MAM"/>
    <property type="match status" value="3"/>
</dbReference>